<dbReference type="Pfam" id="PF21686">
    <property type="entry name" value="LigD_Prim-Pol"/>
    <property type="match status" value="1"/>
</dbReference>
<evidence type="ECO:0000313" key="3">
    <source>
        <dbReference type="Proteomes" id="UP000306196"/>
    </source>
</evidence>
<dbReference type="Gene3D" id="3.90.920.10">
    <property type="entry name" value="DNA primase, PRIM domain"/>
    <property type="match status" value="1"/>
</dbReference>
<dbReference type="InterPro" id="IPR052171">
    <property type="entry name" value="NHEJ_LigD"/>
</dbReference>
<gene>
    <name evidence="2" type="ORF">FEM03_00150</name>
</gene>
<name>A0A5R8KJN1_9BACT</name>
<dbReference type="PANTHER" id="PTHR42705">
    <property type="entry name" value="BIFUNCTIONAL NON-HOMOLOGOUS END JOINING PROTEIN LIGD"/>
    <property type="match status" value="1"/>
</dbReference>
<sequence>MAARKSTIEVENRTLEVSNLDKIYYPKTKFTKGQMIDYYVKIAPVLLPHLKSRAITLKRYPDGVEGEFFYEKQCPSHAPKWIKTTKVKKSDGEVINYCVINDLPSLVWAANIGNLELHPFTHRTTAPKRPTALVFDLDPGPPADIIQCGEVAVLIRDFFLALDLKSLVKTSGSKGLQLVVPLNTPTSYEKTKAFAHALADTLSKRFPDKIVSLMKKSLRNGKVFIDWSQNDDKKTTVCVYSLRAKGHPSVSAPITWNELEKAIKSGTSKLLSFSPDQTLKRSAKDGDLFEEVLTLKQTLPNLHSLARTASN</sequence>
<dbReference type="InterPro" id="IPR014145">
    <property type="entry name" value="LigD_pol_dom"/>
</dbReference>
<dbReference type="PANTHER" id="PTHR42705:SF2">
    <property type="entry name" value="BIFUNCTIONAL NON-HOMOLOGOUS END JOINING PROTEIN LIGD"/>
    <property type="match status" value="1"/>
</dbReference>
<dbReference type="AlphaFoldDB" id="A0A5R8KJN1"/>
<evidence type="ECO:0000313" key="2">
    <source>
        <dbReference type="EMBL" id="TLD72526.1"/>
    </source>
</evidence>
<organism evidence="2 3">
    <name type="scientific">Phragmitibacter flavus</name>
    <dbReference type="NCBI Taxonomy" id="2576071"/>
    <lineage>
        <taxon>Bacteria</taxon>
        <taxon>Pseudomonadati</taxon>
        <taxon>Verrucomicrobiota</taxon>
        <taxon>Verrucomicrobiia</taxon>
        <taxon>Verrucomicrobiales</taxon>
        <taxon>Verrucomicrobiaceae</taxon>
        <taxon>Phragmitibacter</taxon>
    </lineage>
</organism>
<accession>A0A5R8KJN1</accession>
<protein>
    <submittedName>
        <fullName evidence="2">ATP-dependent DNA ligase</fullName>
    </submittedName>
</protein>
<proteinExistence type="predicted"/>
<dbReference type="InterPro" id="IPR033649">
    <property type="entry name" value="MtLigD_Pol-like"/>
</dbReference>
<keyword evidence="3" id="KW-1185">Reference proteome</keyword>
<dbReference type="EMBL" id="VAUV01000001">
    <property type="protein sequence ID" value="TLD72526.1"/>
    <property type="molecule type" value="Genomic_DNA"/>
</dbReference>
<feature type="domain" description="DNA ligase D polymerase" evidence="1">
    <location>
        <begin position="31"/>
        <end position="288"/>
    </location>
</feature>
<dbReference type="RefSeq" id="WP_138084150.1">
    <property type="nucleotide sequence ID" value="NZ_VAUV01000001.1"/>
</dbReference>
<evidence type="ECO:0000259" key="1">
    <source>
        <dbReference type="Pfam" id="PF21686"/>
    </source>
</evidence>
<comment type="caution">
    <text evidence="2">The sequence shown here is derived from an EMBL/GenBank/DDBJ whole genome shotgun (WGS) entry which is preliminary data.</text>
</comment>
<dbReference type="GO" id="GO:0016874">
    <property type="term" value="F:ligase activity"/>
    <property type="evidence" value="ECO:0007669"/>
    <property type="project" value="UniProtKB-KW"/>
</dbReference>
<dbReference type="CDD" id="cd04863">
    <property type="entry name" value="MtLigD_Pol_like"/>
    <property type="match status" value="1"/>
</dbReference>
<dbReference type="NCBIfam" id="TIGR02778">
    <property type="entry name" value="ligD_pol"/>
    <property type="match status" value="1"/>
</dbReference>
<dbReference type="Proteomes" id="UP000306196">
    <property type="component" value="Unassembled WGS sequence"/>
</dbReference>
<keyword evidence="2" id="KW-0436">Ligase</keyword>
<dbReference type="OrthoDB" id="9802472at2"/>
<reference evidence="2 3" key="1">
    <citation type="submission" date="2019-05" db="EMBL/GenBank/DDBJ databases">
        <title>Verrucobacter flavum gen. nov., sp. nov. a new member of the family Verrucomicrobiaceae.</title>
        <authorList>
            <person name="Szuroczki S."/>
            <person name="Abbaszade G."/>
            <person name="Szabo A."/>
            <person name="Felfoldi T."/>
            <person name="Schumann P."/>
            <person name="Boka K."/>
            <person name="Keki Z."/>
            <person name="Toumi M."/>
            <person name="Toth E."/>
        </authorList>
    </citation>
    <scope>NUCLEOTIDE SEQUENCE [LARGE SCALE GENOMIC DNA]</scope>
    <source>
        <strain evidence="2 3">MG-N-17</strain>
    </source>
</reference>